<evidence type="ECO:0000313" key="1">
    <source>
        <dbReference type="EMBL" id="KAK7792670.1"/>
    </source>
</evidence>
<keyword evidence="2" id="KW-1185">Reference proteome</keyword>
<protein>
    <submittedName>
        <fullName evidence="1">Uncharacterized protein</fullName>
    </submittedName>
</protein>
<sequence>MSRHSKNMNGKTKNLHILFVLERKSSTTKIRKNKDECSEGHYISCTRSQISSLDLRLEESKHTRNSRPLSQTEIFKHNVNTPSEFNHCCTQEPPAIEEVVLLEKLRECESNIETQLKNMLQVIKTKDFQIKTLTKKLEKYETNYFFRILKHVVIEAERKKSDNRNSALAIKTILLKYGKDKNIF</sequence>
<dbReference type="EMBL" id="JAZDUA010000434">
    <property type="protein sequence ID" value="KAK7792670.1"/>
    <property type="molecule type" value="Genomic_DNA"/>
</dbReference>
<comment type="caution">
    <text evidence="1">The sequence shown here is derived from an EMBL/GenBank/DDBJ whole genome shotgun (WGS) entry which is preliminary data.</text>
</comment>
<dbReference type="Proteomes" id="UP001378592">
    <property type="component" value="Unassembled WGS sequence"/>
</dbReference>
<dbReference type="AlphaFoldDB" id="A0AAN9YZL4"/>
<accession>A0AAN9YZL4</accession>
<gene>
    <name evidence="1" type="ORF">R5R35_012516</name>
</gene>
<name>A0AAN9YZL4_9ORTH</name>
<proteinExistence type="predicted"/>
<evidence type="ECO:0000313" key="2">
    <source>
        <dbReference type="Proteomes" id="UP001378592"/>
    </source>
</evidence>
<reference evidence="1 2" key="1">
    <citation type="submission" date="2024-03" db="EMBL/GenBank/DDBJ databases">
        <title>The genome assembly and annotation of the cricket Gryllus longicercus Weissman &amp; Gray.</title>
        <authorList>
            <person name="Szrajer S."/>
            <person name="Gray D."/>
            <person name="Ylla G."/>
        </authorList>
    </citation>
    <scope>NUCLEOTIDE SEQUENCE [LARGE SCALE GENOMIC DNA]</scope>
    <source>
        <strain evidence="1">DAG 2021-001</strain>
        <tissue evidence="1">Whole body minus gut</tissue>
    </source>
</reference>
<organism evidence="1 2">
    <name type="scientific">Gryllus longicercus</name>
    <dbReference type="NCBI Taxonomy" id="2509291"/>
    <lineage>
        <taxon>Eukaryota</taxon>
        <taxon>Metazoa</taxon>
        <taxon>Ecdysozoa</taxon>
        <taxon>Arthropoda</taxon>
        <taxon>Hexapoda</taxon>
        <taxon>Insecta</taxon>
        <taxon>Pterygota</taxon>
        <taxon>Neoptera</taxon>
        <taxon>Polyneoptera</taxon>
        <taxon>Orthoptera</taxon>
        <taxon>Ensifera</taxon>
        <taxon>Gryllidea</taxon>
        <taxon>Grylloidea</taxon>
        <taxon>Gryllidae</taxon>
        <taxon>Gryllinae</taxon>
        <taxon>Gryllus</taxon>
    </lineage>
</organism>